<feature type="chain" id="PRO_5045054093" evidence="3">
    <location>
        <begin position="34"/>
        <end position="299"/>
    </location>
</feature>
<keyword evidence="6" id="KW-1185">Reference proteome</keyword>
<sequence>MTPFPKAAKRTVVGLVVVAAALTVFGTAPTAAAGRGRAAAPAVRTGSAEALSEPAPPINRLRALFGSENRTMPTQRRVVAVTFNAAWDVEGVDTTLDVLRRYHVPATFFLTGDFADRHPAAARAIAAAGYGIGNHSYSHPHFETLRPGERAAEVLRADHAIRTATGTTPLPFFRFPYGDTTPQEIGEVNALGFADIEWTTDTKGYRGPRGGMSVRKVVQRALDALRPGEIIQMHVGSDGQSTVLDADALPQVVEAIRAHGYDIVDLRGILDPTQNTAAHGPLANATYNLAACSVTAPRR</sequence>
<evidence type="ECO:0000256" key="2">
    <source>
        <dbReference type="ARBA" id="ARBA00022801"/>
    </source>
</evidence>
<keyword evidence="3" id="KW-0732">Signal</keyword>
<protein>
    <submittedName>
        <fullName evidence="5">Polysaccharide deacetylase family protein</fullName>
    </submittedName>
</protein>
<dbReference type="PANTHER" id="PTHR10587:SF133">
    <property type="entry name" value="CHITIN DEACETYLASE 1-RELATED"/>
    <property type="match status" value="1"/>
</dbReference>
<dbReference type="InterPro" id="IPR050248">
    <property type="entry name" value="Polysacc_deacetylase_ArnD"/>
</dbReference>
<dbReference type="Gene3D" id="3.20.20.370">
    <property type="entry name" value="Glycoside hydrolase/deacetylase"/>
    <property type="match status" value="1"/>
</dbReference>
<evidence type="ECO:0000313" key="5">
    <source>
        <dbReference type="EMBL" id="MDF3288183.1"/>
    </source>
</evidence>
<feature type="signal peptide" evidence="3">
    <location>
        <begin position="1"/>
        <end position="33"/>
    </location>
</feature>
<proteinExistence type="predicted"/>
<accession>A0ABT5ZEC0</accession>
<dbReference type="RefSeq" id="WP_276092015.1">
    <property type="nucleotide sequence ID" value="NZ_JARJBC010000001.1"/>
</dbReference>
<dbReference type="Proteomes" id="UP001216579">
    <property type="component" value="Unassembled WGS sequence"/>
</dbReference>
<dbReference type="EMBL" id="JARJBC010000001">
    <property type="protein sequence ID" value="MDF3288183.1"/>
    <property type="molecule type" value="Genomic_DNA"/>
</dbReference>
<evidence type="ECO:0000313" key="6">
    <source>
        <dbReference type="Proteomes" id="UP001216579"/>
    </source>
</evidence>
<dbReference type="PANTHER" id="PTHR10587">
    <property type="entry name" value="GLYCOSYL TRANSFERASE-RELATED"/>
    <property type="match status" value="1"/>
</dbReference>
<dbReference type="CDD" id="cd10917">
    <property type="entry name" value="CE4_NodB_like_6s_7s"/>
    <property type="match status" value="1"/>
</dbReference>
<dbReference type="InterPro" id="IPR011330">
    <property type="entry name" value="Glyco_hydro/deAcase_b/a-brl"/>
</dbReference>
<evidence type="ECO:0000259" key="4">
    <source>
        <dbReference type="PROSITE" id="PS51677"/>
    </source>
</evidence>
<keyword evidence="2" id="KW-0378">Hydrolase</keyword>
<comment type="caution">
    <text evidence="5">The sequence shown here is derived from an EMBL/GenBank/DDBJ whole genome shotgun (WGS) entry which is preliminary data.</text>
</comment>
<organism evidence="5 6">
    <name type="scientific">Streptomyces silvisoli</name>
    <dbReference type="NCBI Taxonomy" id="3034235"/>
    <lineage>
        <taxon>Bacteria</taxon>
        <taxon>Bacillati</taxon>
        <taxon>Actinomycetota</taxon>
        <taxon>Actinomycetes</taxon>
        <taxon>Kitasatosporales</taxon>
        <taxon>Streptomycetaceae</taxon>
        <taxon>Streptomyces</taxon>
    </lineage>
</organism>
<reference evidence="5 6" key="1">
    <citation type="submission" date="2023-03" db="EMBL/GenBank/DDBJ databases">
        <title>Draft genome sequence of Streptomyces sp. RB6PN23 isolated from peat swamp forest in Thailand.</title>
        <authorList>
            <person name="Klaysubun C."/>
            <person name="Duangmal K."/>
        </authorList>
    </citation>
    <scope>NUCLEOTIDE SEQUENCE [LARGE SCALE GENOMIC DNA]</scope>
    <source>
        <strain evidence="5 6">RB6PN23</strain>
    </source>
</reference>
<keyword evidence="1" id="KW-0479">Metal-binding</keyword>
<evidence type="ECO:0000256" key="1">
    <source>
        <dbReference type="ARBA" id="ARBA00022723"/>
    </source>
</evidence>
<dbReference type="PROSITE" id="PS51677">
    <property type="entry name" value="NODB"/>
    <property type="match status" value="1"/>
</dbReference>
<name>A0ABT5ZEC0_9ACTN</name>
<evidence type="ECO:0000256" key="3">
    <source>
        <dbReference type="SAM" id="SignalP"/>
    </source>
</evidence>
<feature type="domain" description="NodB homology" evidence="4">
    <location>
        <begin position="77"/>
        <end position="264"/>
    </location>
</feature>
<dbReference type="Pfam" id="PF01522">
    <property type="entry name" value="Polysacc_deac_1"/>
    <property type="match status" value="1"/>
</dbReference>
<dbReference type="SUPFAM" id="SSF88713">
    <property type="entry name" value="Glycoside hydrolase/deacetylase"/>
    <property type="match status" value="1"/>
</dbReference>
<dbReference type="InterPro" id="IPR002509">
    <property type="entry name" value="NODB_dom"/>
</dbReference>
<gene>
    <name evidence="5" type="ORF">P3G67_02835</name>
</gene>